<dbReference type="Pfam" id="PF20613">
    <property type="entry name" value="HipA_2"/>
    <property type="match status" value="1"/>
</dbReference>
<evidence type="ECO:0000313" key="2">
    <source>
        <dbReference type="EMBL" id="CAA0101420.1"/>
    </source>
</evidence>
<organism evidence="2 3">
    <name type="scientific">BD1-7 clade bacterium</name>
    <dbReference type="NCBI Taxonomy" id="2029982"/>
    <lineage>
        <taxon>Bacteria</taxon>
        <taxon>Pseudomonadati</taxon>
        <taxon>Pseudomonadota</taxon>
        <taxon>Gammaproteobacteria</taxon>
        <taxon>Cellvibrionales</taxon>
        <taxon>Spongiibacteraceae</taxon>
        <taxon>BD1-7 clade</taxon>
    </lineage>
</organism>
<name>A0A5S9PC49_9GAMM</name>
<protein>
    <recommendedName>
        <fullName evidence="1">HipA-like kinase domain-containing protein</fullName>
    </recommendedName>
</protein>
<gene>
    <name evidence="2" type="ORF">DPBNPPHM_03906</name>
</gene>
<dbReference type="EMBL" id="CACSII010000009">
    <property type="protein sequence ID" value="CAA0101420.1"/>
    <property type="molecule type" value="Genomic_DNA"/>
</dbReference>
<proteinExistence type="predicted"/>
<feature type="domain" description="HipA-like kinase" evidence="1">
    <location>
        <begin position="5"/>
        <end position="239"/>
    </location>
</feature>
<dbReference type="Proteomes" id="UP000434580">
    <property type="component" value="Unassembled WGS sequence"/>
</dbReference>
<reference evidence="2 3" key="1">
    <citation type="submission" date="2019-11" db="EMBL/GenBank/DDBJ databases">
        <authorList>
            <person name="Holert J."/>
        </authorList>
    </citation>
    <scope>NUCLEOTIDE SEQUENCE [LARGE SCALE GENOMIC DNA]</scope>
    <source>
        <strain evidence="2">BC5_2</strain>
    </source>
</reference>
<evidence type="ECO:0000313" key="3">
    <source>
        <dbReference type="Proteomes" id="UP000434580"/>
    </source>
</evidence>
<dbReference type="OrthoDB" id="8440774at2"/>
<sequence>MPVLIETIHRRAIQGVTQPFICTGINNSTYFVKGRNTARECLIYEWICAHLASALGLPIAPYGLVEVDPEFHRYLPTQFQIIGPGICWGSKKVEGVSWLELSTRPEINIEIRRDILMFDHWIKNNDRTDYNPNLIWNSVTKNLSIIDHNNAFDNKLNDDYFFSTHVFREEWPSIALDLERKARYSERFSKALLVLDKVLDLMPKSWLYSDLEETNLIGFDPNNIRAILSEYESDCFWEVNE</sequence>
<evidence type="ECO:0000259" key="1">
    <source>
        <dbReference type="Pfam" id="PF20613"/>
    </source>
</evidence>
<accession>A0A5S9PC49</accession>
<dbReference type="InterPro" id="IPR046748">
    <property type="entry name" value="HipA_2"/>
</dbReference>
<dbReference type="AlphaFoldDB" id="A0A5S9PC49"/>